<evidence type="ECO:0000313" key="2">
    <source>
        <dbReference type="EMBL" id="CAI5439945.1"/>
    </source>
</evidence>
<keyword evidence="1" id="KW-0472">Membrane</keyword>
<dbReference type="EMBL" id="CANHGI010000001">
    <property type="protein sequence ID" value="CAI5439945.1"/>
    <property type="molecule type" value="Genomic_DNA"/>
</dbReference>
<dbReference type="AlphaFoldDB" id="A0A9P1MXS2"/>
<name>A0A9P1MXS2_9PELO</name>
<proteinExistence type="predicted"/>
<keyword evidence="1" id="KW-1133">Transmembrane helix</keyword>
<keyword evidence="1" id="KW-0812">Transmembrane</keyword>
<evidence type="ECO:0000313" key="3">
    <source>
        <dbReference type="Proteomes" id="UP001152747"/>
    </source>
</evidence>
<keyword evidence="3" id="KW-1185">Reference proteome</keyword>
<dbReference type="Proteomes" id="UP001152747">
    <property type="component" value="Unassembled WGS sequence"/>
</dbReference>
<protein>
    <submittedName>
        <fullName evidence="2">Uncharacterized protein</fullName>
    </submittedName>
</protein>
<evidence type="ECO:0000256" key="1">
    <source>
        <dbReference type="SAM" id="Phobius"/>
    </source>
</evidence>
<gene>
    <name evidence="2" type="ORF">CAMP_LOCUS2582</name>
</gene>
<feature type="transmembrane region" description="Helical" evidence="1">
    <location>
        <begin position="12"/>
        <end position="32"/>
    </location>
</feature>
<sequence length="155" mass="18117">MTVTALYFNDVFQAISLSVSILLFALTLYIIHKNRHILSETRRRAELSIIYQNIPIVFSFLLKYLALVVVYFIREENDSRDDVFRTYVCNNLTDIDMVFPITYTIAYLDRFKPLISKLTCGFKCCICCKRSNRISDRSMQFMSTTRHAMETPPAN</sequence>
<feature type="transmembrane region" description="Helical" evidence="1">
    <location>
        <begin position="53"/>
        <end position="73"/>
    </location>
</feature>
<accession>A0A9P1MXS2</accession>
<organism evidence="2 3">
    <name type="scientific">Caenorhabditis angaria</name>
    <dbReference type="NCBI Taxonomy" id="860376"/>
    <lineage>
        <taxon>Eukaryota</taxon>
        <taxon>Metazoa</taxon>
        <taxon>Ecdysozoa</taxon>
        <taxon>Nematoda</taxon>
        <taxon>Chromadorea</taxon>
        <taxon>Rhabditida</taxon>
        <taxon>Rhabditina</taxon>
        <taxon>Rhabditomorpha</taxon>
        <taxon>Rhabditoidea</taxon>
        <taxon>Rhabditidae</taxon>
        <taxon>Peloderinae</taxon>
        <taxon>Caenorhabditis</taxon>
    </lineage>
</organism>
<reference evidence="2" key="1">
    <citation type="submission" date="2022-11" db="EMBL/GenBank/DDBJ databases">
        <authorList>
            <person name="Kikuchi T."/>
        </authorList>
    </citation>
    <scope>NUCLEOTIDE SEQUENCE</scope>
    <source>
        <strain evidence="2">PS1010</strain>
    </source>
</reference>
<comment type="caution">
    <text evidence="2">The sequence shown here is derived from an EMBL/GenBank/DDBJ whole genome shotgun (WGS) entry which is preliminary data.</text>
</comment>